<comment type="caution">
    <text evidence="2">The sequence shown here is derived from an EMBL/GenBank/DDBJ whole genome shotgun (WGS) entry which is preliminary data.</text>
</comment>
<reference evidence="2 3" key="1">
    <citation type="submission" date="2018-08" db="EMBL/GenBank/DDBJ databases">
        <title>Paraburkholderia sp. DHOM06 isolated from forest soil.</title>
        <authorList>
            <person name="Gao Z.-H."/>
            <person name="Qiu L.-H."/>
        </authorList>
    </citation>
    <scope>NUCLEOTIDE SEQUENCE [LARGE SCALE GENOMIC DNA]</scope>
    <source>
        <strain evidence="2 3">DHOM06</strain>
    </source>
</reference>
<dbReference type="AlphaFoldDB" id="A0A3D8K0Q5"/>
<keyword evidence="3" id="KW-1185">Reference proteome</keyword>
<evidence type="ECO:0008006" key="4">
    <source>
        <dbReference type="Google" id="ProtNLM"/>
    </source>
</evidence>
<evidence type="ECO:0000256" key="1">
    <source>
        <dbReference type="SAM" id="SignalP"/>
    </source>
</evidence>
<feature type="signal peptide" evidence="1">
    <location>
        <begin position="1"/>
        <end position="40"/>
    </location>
</feature>
<sequence>MKVTSRSDQTLRATACRALALAGAMAIALAAAAGSPTAHAAAADDVASLYGPQPPADATFLRVVNLSEQTAKVALPSGGHLVDLAPGTASRLDVVRPGTPLRVTVDAGEPKGEAGGAKVAGADTVGETLTVALERDEAGSWHARPIAAPVSSTDALRAQLRLFNFVEGCDGKVALERNPASAIFSDVAAGHAASRSINPVTATLVAVCGAAVSPPFALPRLAAGQSFSLFLSGSPARPVLSGALDTLEWPGRKP</sequence>
<gene>
    <name evidence="2" type="ORF">DWV00_14025</name>
</gene>
<evidence type="ECO:0000313" key="2">
    <source>
        <dbReference type="EMBL" id="RDU98415.1"/>
    </source>
</evidence>
<name>A0A3D8K0Q5_9BURK</name>
<protein>
    <recommendedName>
        <fullName evidence="4">Alginate biosynthesis protein AlgF</fullName>
    </recommendedName>
</protein>
<proteinExistence type="predicted"/>
<organism evidence="2 3">
    <name type="scientific">Trinickia dinghuensis</name>
    <dbReference type="NCBI Taxonomy" id="2291023"/>
    <lineage>
        <taxon>Bacteria</taxon>
        <taxon>Pseudomonadati</taxon>
        <taxon>Pseudomonadota</taxon>
        <taxon>Betaproteobacteria</taxon>
        <taxon>Burkholderiales</taxon>
        <taxon>Burkholderiaceae</taxon>
        <taxon>Trinickia</taxon>
    </lineage>
</organism>
<evidence type="ECO:0000313" key="3">
    <source>
        <dbReference type="Proteomes" id="UP000256838"/>
    </source>
</evidence>
<feature type="chain" id="PRO_5017732056" description="Alginate biosynthesis protein AlgF" evidence="1">
    <location>
        <begin position="41"/>
        <end position="254"/>
    </location>
</feature>
<dbReference type="EMBL" id="QRGA01000007">
    <property type="protein sequence ID" value="RDU98415.1"/>
    <property type="molecule type" value="Genomic_DNA"/>
</dbReference>
<accession>A0A3D8K0Q5</accession>
<dbReference type="OrthoDB" id="6041764at2"/>
<dbReference type="Proteomes" id="UP000256838">
    <property type="component" value="Unassembled WGS sequence"/>
</dbReference>
<keyword evidence="1" id="KW-0732">Signal</keyword>